<dbReference type="EMBL" id="KE356561">
    <property type="protein sequence ID" value="ERG97123.1"/>
    <property type="molecule type" value="Genomic_DNA"/>
</dbReference>
<organism evidence="1 2">
    <name type="scientific">Haloquadratum walsbyi J07HQW2</name>
    <dbReference type="NCBI Taxonomy" id="1238425"/>
    <lineage>
        <taxon>Archaea</taxon>
        <taxon>Methanobacteriati</taxon>
        <taxon>Methanobacteriota</taxon>
        <taxon>Stenosarchaea group</taxon>
        <taxon>Halobacteria</taxon>
        <taxon>Halobacteriales</taxon>
        <taxon>Haloferacaceae</taxon>
        <taxon>Haloquadratum</taxon>
    </lineage>
</organism>
<gene>
    <name evidence="1" type="ORF">J07HQW2_03609</name>
</gene>
<accession>U1NJJ6</accession>
<dbReference type="AlphaFoldDB" id="U1NJJ6"/>
<evidence type="ECO:0000313" key="2">
    <source>
        <dbReference type="Proteomes" id="UP000030710"/>
    </source>
</evidence>
<dbReference type="HOGENOM" id="CLU_2447618_0_0_2"/>
<protein>
    <submittedName>
        <fullName evidence="1">Uncharacterized protein</fullName>
    </submittedName>
</protein>
<reference evidence="1 2" key="1">
    <citation type="journal article" date="2013" name="PLoS ONE">
        <title>Assembly-driven community genomics of a hypersaline microbial ecosystem.</title>
        <authorList>
            <person name="Podell S."/>
            <person name="Ugalde J.A."/>
            <person name="Narasingarao P."/>
            <person name="Banfield J.F."/>
            <person name="Heidelberg K.B."/>
            <person name="Allen E.E."/>
        </authorList>
    </citation>
    <scope>NUCLEOTIDE SEQUENCE [LARGE SCALE GENOMIC DNA]</scope>
    <source>
        <strain evidence="2">J07HQW2</strain>
    </source>
</reference>
<sequence>MRPLRVKLNISEAGDHKPAREAFEKISTIHDDQAIFQINQTQYIDQDTWGFKITYRTQSEFIQTVCLGDIERVMWRVAPNSFDRKITSK</sequence>
<name>U1NJJ6_9EURY</name>
<dbReference type="Proteomes" id="UP000030710">
    <property type="component" value="Unassembled WGS sequence"/>
</dbReference>
<proteinExistence type="predicted"/>
<evidence type="ECO:0000313" key="1">
    <source>
        <dbReference type="EMBL" id="ERG97123.1"/>
    </source>
</evidence>
<dbReference type="RefSeq" id="WP_021056585.1">
    <property type="nucleotide sequence ID" value="NZ_KE356561.1"/>
</dbReference>